<dbReference type="InterPro" id="IPR002110">
    <property type="entry name" value="Ankyrin_rpt"/>
</dbReference>
<feature type="repeat" description="ANK" evidence="6">
    <location>
        <begin position="563"/>
        <end position="595"/>
    </location>
</feature>
<dbReference type="PANTHER" id="PTHR10543:SF89">
    <property type="entry name" value="CAROTENOID 9,10(9',10')-CLEAVAGE DIOXYGENASE 1"/>
    <property type="match status" value="1"/>
</dbReference>
<feature type="repeat" description="ANK" evidence="6">
    <location>
        <begin position="529"/>
        <end position="557"/>
    </location>
</feature>
<evidence type="ECO:0000256" key="2">
    <source>
        <dbReference type="ARBA" id="ARBA00006787"/>
    </source>
</evidence>
<dbReference type="PANTHER" id="PTHR10543">
    <property type="entry name" value="BETA-CAROTENE DIOXYGENASE"/>
    <property type="match status" value="1"/>
</dbReference>
<reference evidence="9 10" key="1">
    <citation type="submission" date="2024-02" db="EMBL/GenBank/DDBJ databases">
        <authorList>
            <person name="Chen Y."/>
            <person name="Shah S."/>
            <person name="Dougan E. K."/>
            <person name="Thang M."/>
            <person name="Chan C."/>
        </authorList>
    </citation>
    <scope>NUCLEOTIDE SEQUENCE [LARGE SCALE GENOMIC DNA]</scope>
</reference>
<sequence>MAMAIGVSQAQATGAAQFIGVRPPSSRLARVDVEEFRALVWAQAHRRCTSQVFLAALAGAGGAACASRGLRPLRRPSRDAGRPVATTRATAQAEVEPRLDAARGYDRKAWQTGYQSAQEETCCSLYSEALPADLRGTYFRNGPAKFQVGGDQIMHPFDGDGMVAAVTFDGSGHAHFRNRHVRTPGFVEELEAKRMLYRGQFSLKPGGWLSNAFDMRVKNVANTNVMHWAGRLFALWEGGKPTELDPLSLATKGETNFDSALKEGDTFTAHPRRDCKSGREVGFMYKPDPSADLTRVSFWEFEPEGGGFDGRRLDVELPGFGFYHDFLVTDSFYILSRAPVAISPQRGLEGLLGLRRPFPGATGDPEMDQQTPGGGHPGGRVVVVWAVSGETVASVETEGQRSVKALKTQLAHLVGLSRFRLRLCTCTTGQILDDATLLGELGEEDRQNLQLVILKTVELEEEEHQRLLAACAENRCEEVEEVLQRPVSPNSPGSNGRALVHVAALDGHVEVVRLLLEARADVNRIVEQSQETALHLAAWKNHQELVQVLLEAGALIDPVIHSVEETPLHLAARKGHVEVVRLLLEAGADKEKVTYHSEETALHLAARKGHEEVVQQLLEASVDPEKAIKDTEETALHVAARKSHAGVVRLLLEAKADKDRQCIKDTAVHLAARNGHLEVMRLSIGEAIDFDESKVAQLVLVPRDGSDIRYVDLDTHFCTHFGNGYELEDKLVVDFVRAPTLSLIGNSSAQQRPVWEVVELDTLEPNRFTRYEIDLTSQRWEKHELSDQHLDYPGINPAFSSNPAYRYTWCGISAMNGRTGPLQGLAKVDVTGAEATEMWLPPEEEFLGEVVFSPREGATAEDDGYLLGFSAKGDRSSDLLIFDAKTIQKGPICRLPVPAFLPHGLHGCFVPSLVPSFDDIEEAWKKTPTSL</sequence>
<comment type="caution">
    <text evidence="9">The sequence shown here is derived from an EMBL/GenBank/DDBJ whole genome shotgun (WGS) entry which is preliminary data.</text>
</comment>
<dbReference type="PROSITE" id="PS50088">
    <property type="entry name" value="ANK_REPEAT"/>
    <property type="match status" value="5"/>
</dbReference>
<dbReference type="InterPro" id="IPR000626">
    <property type="entry name" value="Ubiquitin-like_dom"/>
</dbReference>
<keyword evidence="4" id="KW-0560">Oxidoreductase</keyword>
<feature type="domain" description="Ubiquitin-like" evidence="8">
    <location>
        <begin position="382"/>
        <end position="453"/>
    </location>
</feature>
<evidence type="ECO:0000256" key="4">
    <source>
        <dbReference type="ARBA" id="ARBA00023002"/>
    </source>
</evidence>
<protein>
    <recommendedName>
        <fullName evidence="8">Ubiquitin-like domain-containing protein</fullName>
    </recommendedName>
</protein>
<keyword evidence="5" id="KW-0408">Iron</keyword>
<gene>
    <name evidence="9" type="ORF">CCMP2556_LOCUS37257</name>
</gene>
<evidence type="ECO:0000256" key="1">
    <source>
        <dbReference type="ARBA" id="ARBA00001954"/>
    </source>
</evidence>
<evidence type="ECO:0000313" key="9">
    <source>
        <dbReference type="EMBL" id="CAK9075641.1"/>
    </source>
</evidence>
<dbReference type="PROSITE" id="PS50053">
    <property type="entry name" value="UBIQUITIN_2"/>
    <property type="match status" value="1"/>
</dbReference>
<comment type="similarity">
    <text evidence="2">Belongs to the carotenoid oxygenase family.</text>
</comment>
<organism evidence="9 10">
    <name type="scientific">Durusdinium trenchii</name>
    <dbReference type="NCBI Taxonomy" id="1381693"/>
    <lineage>
        <taxon>Eukaryota</taxon>
        <taxon>Sar</taxon>
        <taxon>Alveolata</taxon>
        <taxon>Dinophyceae</taxon>
        <taxon>Suessiales</taxon>
        <taxon>Symbiodiniaceae</taxon>
        <taxon>Durusdinium</taxon>
    </lineage>
</organism>
<evidence type="ECO:0000259" key="8">
    <source>
        <dbReference type="PROSITE" id="PS50053"/>
    </source>
</evidence>
<feature type="repeat" description="ANK" evidence="6">
    <location>
        <begin position="597"/>
        <end position="629"/>
    </location>
</feature>
<dbReference type="Pfam" id="PF03055">
    <property type="entry name" value="RPE65"/>
    <property type="match status" value="2"/>
</dbReference>
<dbReference type="Proteomes" id="UP001642484">
    <property type="component" value="Unassembled WGS sequence"/>
</dbReference>
<dbReference type="Gene3D" id="1.25.40.20">
    <property type="entry name" value="Ankyrin repeat-containing domain"/>
    <property type="match status" value="3"/>
</dbReference>
<dbReference type="SUPFAM" id="SSF48403">
    <property type="entry name" value="Ankyrin repeat"/>
    <property type="match status" value="1"/>
</dbReference>
<dbReference type="InterPro" id="IPR004294">
    <property type="entry name" value="Carotenoid_Oase"/>
</dbReference>
<keyword evidence="6" id="KW-0040">ANK repeat</keyword>
<name>A0ABP0PHX0_9DINO</name>
<dbReference type="SUPFAM" id="SSF54236">
    <property type="entry name" value="Ubiquitin-like"/>
    <property type="match status" value="1"/>
</dbReference>
<evidence type="ECO:0000313" key="10">
    <source>
        <dbReference type="Proteomes" id="UP001642484"/>
    </source>
</evidence>
<keyword evidence="10" id="KW-1185">Reference proteome</keyword>
<dbReference type="PRINTS" id="PR01415">
    <property type="entry name" value="ANKYRIN"/>
</dbReference>
<evidence type="ECO:0000256" key="6">
    <source>
        <dbReference type="PROSITE-ProRule" id="PRU00023"/>
    </source>
</evidence>
<feature type="repeat" description="ANK" evidence="6">
    <location>
        <begin position="631"/>
        <end position="657"/>
    </location>
</feature>
<dbReference type="SMART" id="SM00248">
    <property type="entry name" value="ANK"/>
    <property type="match status" value="7"/>
</dbReference>
<accession>A0ABP0PHX0</accession>
<evidence type="ECO:0000256" key="5">
    <source>
        <dbReference type="ARBA" id="ARBA00023004"/>
    </source>
</evidence>
<comment type="cofactor">
    <cofactor evidence="1">
        <name>Fe(2+)</name>
        <dbReference type="ChEBI" id="CHEBI:29033"/>
    </cofactor>
</comment>
<dbReference type="InterPro" id="IPR036770">
    <property type="entry name" value="Ankyrin_rpt-contain_sf"/>
</dbReference>
<dbReference type="EMBL" id="CAXAMN010023162">
    <property type="protein sequence ID" value="CAK9075641.1"/>
    <property type="molecule type" value="Genomic_DNA"/>
</dbReference>
<feature type="region of interest" description="Disordered" evidence="7">
    <location>
        <begin position="357"/>
        <end position="376"/>
    </location>
</feature>
<proteinExistence type="inferred from homology"/>
<feature type="repeat" description="ANK" evidence="6">
    <location>
        <begin position="495"/>
        <end position="527"/>
    </location>
</feature>
<evidence type="ECO:0000256" key="3">
    <source>
        <dbReference type="ARBA" id="ARBA00022723"/>
    </source>
</evidence>
<dbReference type="Pfam" id="PF00023">
    <property type="entry name" value="Ank"/>
    <property type="match status" value="1"/>
</dbReference>
<dbReference type="Pfam" id="PF12796">
    <property type="entry name" value="Ank_2"/>
    <property type="match status" value="2"/>
</dbReference>
<dbReference type="PROSITE" id="PS50297">
    <property type="entry name" value="ANK_REP_REGION"/>
    <property type="match status" value="5"/>
</dbReference>
<dbReference type="InterPro" id="IPR029071">
    <property type="entry name" value="Ubiquitin-like_domsf"/>
</dbReference>
<evidence type="ECO:0000256" key="7">
    <source>
        <dbReference type="SAM" id="MobiDB-lite"/>
    </source>
</evidence>
<keyword evidence="3" id="KW-0479">Metal-binding</keyword>